<feature type="compositionally biased region" description="Acidic residues" evidence="7">
    <location>
        <begin position="715"/>
        <end position="729"/>
    </location>
</feature>
<evidence type="ECO:0000256" key="1">
    <source>
        <dbReference type="ARBA" id="ARBA00004328"/>
    </source>
</evidence>
<dbReference type="GO" id="GO:0039615">
    <property type="term" value="C:T=1 icosahedral viral capsid"/>
    <property type="evidence" value="ECO:0007669"/>
    <property type="project" value="UniProtKB-UniRule"/>
</dbReference>
<accession>A0A1B1FDJ0</accession>
<keyword evidence="4 6" id="KW-0167">Capsid protein</keyword>
<evidence type="ECO:0000256" key="4">
    <source>
        <dbReference type="ARBA" id="ARBA00022561"/>
    </source>
</evidence>
<organism evidence="8">
    <name type="scientific">Torque teno virus</name>
    <dbReference type="NCBI Taxonomy" id="68887"/>
    <lineage>
        <taxon>Viruses</taxon>
        <taxon>Monodnaviria</taxon>
        <taxon>Shotokuvirae</taxon>
        <taxon>Commensaviricota</taxon>
        <taxon>Cardeaviricetes</taxon>
        <taxon>Sanitavirales</taxon>
        <taxon>Anelloviridae</taxon>
    </lineage>
</organism>
<dbReference type="EMBL" id="KT163903">
    <property type="protein sequence ID" value="ANQ39358.1"/>
    <property type="molecule type" value="Genomic_DNA"/>
</dbReference>
<sequence length="775" mass="92491">MAWSWWWQRRRRWRRPLRRRRWRRLRRRRPRRPLRRRRRRPRTVRRRRWGWRRGRRRRLRRRRRRRKGRRFKKKLILTQWHPSVVRRCLIRGIVPMMICGHTRWNHNYALHSEDYPEQGRYPFGGSLSTTTWNLKVLYDEHQKMHNRWGYPNTQLDLARYRGCRFTFYRHKKTDFIVYFNRRPPFKLNKYSCAMLHPGMLMQSKHKILVPSFDTKPGGKLKIRVRVRPPTLLEDKWYTQQDLCEVNLLQLSVTAADFRHPWISPESNTSVTTFQVLKEFYYNSIGIGTDPKKTYKPIAGKDKGTEKCYTDHLKTVWETLVSNGNYWNSFHVMEVFSSNLAGVDGKEGIKNLIQTKFTNESSSADDQNQFKTGRSTRFGFNTYNPKCKQNDIENLRENIWKILNKKNDITSDYGKPQGNEAKYFNYHLGIFSPIFLSRKRSNINFATAYQDVTYNANCDRGVLNRVWFQYGTKPTTEFNETQCKCIVRDLPLWALLYCYTEYVQEEMNIDAEIYSVGLVVVQCPYTFPPMYDKNRPDMGYVIYDALFGDGKMPDGRGQVPPYWQMRWYPRMAFQKQVFHDITMTGPFSYKDELVSTQLTATYTFDFMWGGNMISEQIIRNPCTQPGLAPSYPDRQRRDIQVVDPRTMGPQFVFHTWDWRRGLFGKGAIDRVSEKPGDDGSYTVPYKKPRYFPPTDRVQERESVFASQEKRQGTSSEESDQEAPQAAEEELQPQQQLQLQIQLLQQQQLGNKLRLLLQEMFKTQANLHLNPYISTQL</sequence>
<evidence type="ECO:0000256" key="2">
    <source>
        <dbReference type="ARBA" id="ARBA00006131"/>
    </source>
</evidence>
<keyword evidence="3 6" id="KW-1140">T=1 icosahedral capsid protein</keyword>
<evidence type="ECO:0000256" key="6">
    <source>
        <dbReference type="RuleBase" id="RU361230"/>
    </source>
</evidence>
<feature type="region of interest" description="Disordered" evidence="7">
    <location>
        <begin position="669"/>
        <end position="730"/>
    </location>
</feature>
<comment type="function">
    <text evidence="6">Self-assembles to form an icosahedral capsid.</text>
</comment>
<reference evidence="8" key="1">
    <citation type="submission" date="2015-06" db="EMBL/GenBank/DDBJ databases">
        <title>TTVs in the plasma of HIV-infected subjects from United States.</title>
        <authorList>
            <person name="Li L."/>
            <person name="Delwart E."/>
        </authorList>
    </citation>
    <scope>NUCLEOTIDE SEQUENCE</scope>
    <source>
        <strain evidence="8">P15-1</strain>
    </source>
</reference>
<evidence type="ECO:0000256" key="5">
    <source>
        <dbReference type="ARBA" id="ARBA00022844"/>
    </source>
</evidence>
<feature type="compositionally biased region" description="Basic and acidic residues" evidence="7">
    <location>
        <begin position="695"/>
        <end position="710"/>
    </location>
</feature>
<proteinExistence type="inferred from homology"/>
<name>A0A1B1FDJ0_9VIRU</name>
<comment type="similarity">
    <text evidence="2 6">Belongs to the anelloviridae capsid protein family.</text>
</comment>
<evidence type="ECO:0000256" key="7">
    <source>
        <dbReference type="SAM" id="MobiDB-lite"/>
    </source>
</evidence>
<dbReference type="InterPro" id="IPR004219">
    <property type="entry name" value="TTvirus_Unk"/>
</dbReference>
<evidence type="ECO:0000313" key="8">
    <source>
        <dbReference type="EMBL" id="ANQ39358.1"/>
    </source>
</evidence>
<keyword evidence="5 6" id="KW-0946">Virion</keyword>
<dbReference type="Pfam" id="PF02956">
    <property type="entry name" value="TT_ORF1"/>
    <property type="match status" value="1"/>
</dbReference>
<evidence type="ECO:0000256" key="3">
    <source>
        <dbReference type="ARBA" id="ARBA00022431"/>
    </source>
</evidence>
<protein>
    <recommendedName>
        <fullName evidence="6">Capsid protein</fullName>
    </recommendedName>
</protein>
<comment type="subcellular location">
    <subcellularLocation>
        <location evidence="1 6">Virion</location>
    </subcellularLocation>
</comment>